<comment type="caution">
    <text evidence="1">The sequence shown here is derived from an EMBL/GenBank/DDBJ whole genome shotgun (WGS) entry which is preliminary data.</text>
</comment>
<reference evidence="1" key="1">
    <citation type="thesis" date="2020" institute="ProQuest LLC" country="789 East Eisenhower Parkway, Ann Arbor, MI, USA">
        <title>Comparative Genomics and Chromosome Evolution.</title>
        <authorList>
            <person name="Mudd A.B."/>
        </authorList>
    </citation>
    <scope>NUCLEOTIDE SEQUENCE</scope>
    <source>
        <strain evidence="1">237g6f4</strain>
        <tissue evidence="1">Blood</tissue>
    </source>
</reference>
<evidence type="ECO:0000313" key="2">
    <source>
        <dbReference type="Proteomes" id="UP000824782"/>
    </source>
</evidence>
<sequence>MFVQNHKYKLLKWEKNIYYLKVCDLSGTIYMGQQYMKEQWEEFYLPKTTRMEVLGILEDSRVPLPCMQWVVLVGEDGCVYAYREEELQLIAKNLSEFVENGKKKVYATYDYPEFSDEDEETLLQDEEVQKIRQSTRDFVNSNAHVFDNLLNFLSSKQ</sequence>
<dbReference type="AlphaFoldDB" id="A0AAV7AVH6"/>
<gene>
    <name evidence="1" type="ORF">GDO81_012728</name>
</gene>
<proteinExistence type="predicted"/>
<keyword evidence="2" id="KW-1185">Reference proteome</keyword>
<evidence type="ECO:0008006" key="3">
    <source>
        <dbReference type="Google" id="ProtNLM"/>
    </source>
</evidence>
<dbReference type="Proteomes" id="UP000824782">
    <property type="component" value="Unassembled WGS sequence"/>
</dbReference>
<protein>
    <recommendedName>
        <fullName evidence="3">US22 family protein</fullName>
    </recommendedName>
</protein>
<dbReference type="Pfam" id="PF02393">
    <property type="entry name" value="US22"/>
    <property type="match status" value="1"/>
</dbReference>
<accession>A0AAV7AVH6</accession>
<dbReference type="InterPro" id="IPR003360">
    <property type="entry name" value="US22-like"/>
</dbReference>
<dbReference type="EMBL" id="WNYA01000006">
    <property type="protein sequence ID" value="KAG8565132.1"/>
    <property type="molecule type" value="Genomic_DNA"/>
</dbReference>
<organism evidence="1 2">
    <name type="scientific">Engystomops pustulosus</name>
    <name type="common">Tungara frog</name>
    <name type="synonym">Physalaemus pustulosus</name>
    <dbReference type="NCBI Taxonomy" id="76066"/>
    <lineage>
        <taxon>Eukaryota</taxon>
        <taxon>Metazoa</taxon>
        <taxon>Chordata</taxon>
        <taxon>Craniata</taxon>
        <taxon>Vertebrata</taxon>
        <taxon>Euteleostomi</taxon>
        <taxon>Amphibia</taxon>
        <taxon>Batrachia</taxon>
        <taxon>Anura</taxon>
        <taxon>Neobatrachia</taxon>
        <taxon>Hyloidea</taxon>
        <taxon>Leptodactylidae</taxon>
        <taxon>Leiuperinae</taxon>
        <taxon>Engystomops</taxon>
    </lineage>
</organism>
<name>A0AAV7AVH6_ENGPU</name>
<evidence type="ECO:0000313" key="1">
    <source>
        <dbReference type="EMBL" id="KAG8565132.1"/>
    </source>
</evidence>